<feature type="compositionally biased region" description="Polar residues" evidence="6">
    <location>
        <begin position="33"/>
        <end position="55"/>
    </location>
</feature>
<sequence length="467" mass="49651">MADEITKSETLAPSNPESASVDATIESNPVGGTESTCNTTKHPTGESSDPENLNSLKHADELMEKGALASKDRDYAEASDCYSRALEIRASVYGELAPECVDAYFKYGRALLYKAQDEADILGDVPKKEEKSQVNSDKGGSLKSVKSGESSSASVVVDTNKNGSSTQQSEVVNDGDAGKDECEDDSGSDTEDLGEADEDESDLDLAWKMLDIARAIVEKDSADTMEKVEILSALAEVALEREDIEASISDYLKALSMLERLAEPDSRHIASLNFRICLCLEIGSKTQEAIPYCEKAISVCKSRIQRLTKEAQKPSASDSPVSNQSVEISSSVPGESAADKVEEIETLNGLLGDLERKLEDMQLLASNPTEPVLPDLMAMFAAKAKEMQKGASSAGIGSSQFGTTTSGNLDSPTISTAQTNGAAEVTHLGVVGRGVKRVVMHSESTDSSPMKKPALDPAADKAENKTS</sequence>
<dbReference type="SUPFAM" id="SSF48452">
    <property type="entry name" value="TPR-like"/>
    <property type="match status" value="2"/>
</dbReference>
<comment type="subcellular location">
    <subcellularLocation>
        <location evidence="1">Nucleus</location>
    </subcellularLocation>
</comment>
<evidence type="ECO:0000256" key="4">
    <source>
        <dbReference type="ARBA" id="ARBA00022803"/>
    </source>
</evidence>
<evidence type="ECO:0000256" key="2">
    <source>
        <dbReference type="ARBA" id="ARBA00008402"/>
    </source>
</evidence>
<organism evidence="7 8">
    <name type="scientific">Heracleum sosnowskyi</name>
    <dbReference type="NCBI Taxonomy" id="360622"/>
    <lineage>
        <taxon>Eukaryota</taxon>
        <taxon>Viridiplantae</taxon>
        <taxon>Streptophyta</taxon>
        <taxon>Embryophyta</taxon>
        <taxon>Tracheophyta</taxon>
        <taxon>Spermatophyta</taxon>
        <taxon>Magnoliopsida</taxon>
        <taxon>eudicotyledons</taxon>
        <taxon>Gunneridae</taxon>
        <taxon>Pentapetalae</taxon>
        <taxon>asterids</taxon>
        <taxon>campanulids</taxon>
        <taxon>Apiales</taxon>
        <taxon>Apiaceae</taxon>
        <taxon>Apioideae</taxon>
        <taxon>apioid superclade</taxon>
        <taxon>Tordylieae</taxon>
        <taxon>Tordyliinae</taxon>
        <taxon>Heracleum</taxon>
    </lineage>
</organism>
<evidence type="ECO:0000256" key="5">
    <source>
        <dbReference type="ARBA" id="ARBA00023242"/>
    </source>
</evidence>
<dbReference type="AlphaFoldDB" id="A0AAD8M8Q9"/>
<feature type="region of interest" description="Disordered" evidence="6">
    <location>
        <begin position="391"/>
        <end position="421"/>
    </location>
</feature>
<dbReference type="GO" id="GO:0034080">
    <property type="term" value="P:CENP-A containing chromatin assembly"/>
    <property type="evidence" value="ECO:0007669"/>
    <property type="project" value="TreeGrafter"/>
</dbReference>
<dbReference type="EMBL" id="JAUIZM010000009">
    <property type="protein sequence ID" value="KAK1363874.1"/>
    <property type="molecule type" value="Genomic_DNA"/>
</dbReference>
<feature type="compositionally biased region" description="Polar residues" evidence="6">
    <location>
        <begin position="8"/>
        <end position="18"/>
    </location>
</feature>
<dbReference type="GO" id="GO:0006335">
    <property type="term" value="P:DNA replication-dependent chromatin assembly"/>
    <property type="evidence" value="ECO:0007669"/>
    <property type="project" value="TreeGrafter"/>
</dbReference>
<protein>
    <submittedName>
        <fullName evidence="7">NASP-related protein sim3</fullName>
    </submittedName>
</protein>
<evidence type="ECO:0000313" key="7">
    <source>
        <dbReference type="EMBL" id="KAK1363874.1"/>
    </source>
</evidence>
<evidence type="ECO:0000313" key="8">
    <source>
        <dbReference type="Proteomes" id="UP001237642"/>
    </source>
</evidence>
<feature type="region of interest" description="Disordered" evidence="6">
    <location>
        <begin position="1"/>
        <end position="60"/>
    </location>
</feature>
<feature type="compositionally biased region" description="Low complexity" evidence="6">
    <location>
        <begin position="136"/>
        <end position="157"/>
    </location>
</feature>
<keyword evidence="5" id="KW-0539">Nucleus</keyword>
<comment type="similarity">
    <text evidence="2">Belongs to the NASP family.</text>
</comment>
<dbReference type="InterPro" id="IPR019734">
    <property type="entry name" value="TPR_rpt"/>
</dbReference>
<dbReference type="GO" id="GO:0042393">
    <property type="term" value="F:histone binding"/>
    <property type="evidence" value="ECO:0007669"/>
    <property type="project" value="TreeGrafter"/>
</dbReference>
<feature type="region of interest" description="Disordered" evidence="6">
    <location>
        <begin position="310"/>
        <end position="339"/>
    </location>
</feature>
<dbReference type="InterPro" id="IPR051730">
    <property type="entry name" value="NASP-like"/>
</dbReference>
<feature type="compositionally biased region" description="Polar residues" evidence="6">
    <location>
        <begin position="159"/>
        <end position="171"/>
    </location>
</feature>
<proteinExistence type="inferred from homology"/>
<comment type="caution">
    <text evidence="7">The sequence shown here is derived from an EMBL/GenBank/DDBJ whole genome shotgun (WGS) entry which is preliminary data.</text>
</comment>
<dbReference type="GO" id="GO:0005654">
    <property type="term" value="C:nucleoplasm"/>
    <property type="evidence" value="ECO:0007669"/>
    <property type="project" value="TreeGrafter"/>
</dbReference>
<evidence type="ECO:0000256" key="3">
    <source>
        <dbReference type="ARBA" id="ARBA00022737"/>
    </source>
</evidence>
<dbReference type="InterPro" id="IPR011990">
    <property type="entry name" value="TPR-like_helical_dom_sf"/>
</dbReference>
<keyword evidence="4" id="KW-0802">TPR repeat</keyword>
<keyword evidence="3" id="KW-0677">Repeat</keyword>
<reference evidence="7" key="2">
    <citation type="submission" date="2023-05" db="EMBL/GenBank/DDBJ databases">
        <authorList>
            <person name="Schelkunov M.I."/>
        </authorList>
    </citation>
    <scope>NUCLEOTIDE SEQUENCE</scope>
    <source>
        <strain evidence="7">Hsosn_3</strain>
        <tissue evidence="7">Leaf</tissue>
    </source>
</reference>
<accession>A0AAD8M8Q9</accession>
<feature type="region of interest" description="Disordered" evidence="6">
    <location>
        <begin position="440"/>
        <end position="467"/>
    </location>
</feature>
<dbReference type="Proteomes" id="UP001237642">
    <property type="component" value="Unassembled WGS sequence"/>
</dbReference>
<dbReference type="Gene3D" id="1.25.40.10">
    <property type="entry name" value="Tetratricopeptide repeat domain"/>
    <property type="match status" value="2"/>
</dbReference>
<feature type="compositionally biased region" description="Polar residues" evidence="6">
    <location>
        <begin position="395"/>
        <end position="421"/>
    </location>
</feature>
<name>A0AAD8M8Q9_9APIA</name>
<gene>
    <name evidence="7" type="ORF">POM88_039435</name>
</gene>
<dbReference type="SMART" id="SM00028">
    <property type="entry name" value="TPR"/>
    <property type="match status" value="3"/>
</dbReference>
<evidence type="ECO:0000256" key="6">
    <source>
        <dbReference type="SAM" id="MobiDB-lite"/>
    </source>
</evidence>
<reference evidence="7" key="1">
    <citation type="submission" date="2023-02" db="EMBL/GenBank/DDBJ databases">
        <title>Genome of toxic invasive species Heracleum sosnowskyi carries increased number of genes despite the absence of recent whole-genome duplications.</title>
        <authorList>
            <person name="Schelkunov M."/>
            <person name="Shtratnikova V."/>
            <person name="Makarenko M."/>
            <person name="Klepikova A."/>
            <person name="Omelchenko D."/>
            <person name="Novikova G."/>
            <person name="Obukhova E."/>
            <person name="Bogdanov V."/>
            <person name="Penin A."/>
            <person name="Logacheva M."/>
        </authorList>
    </citation>
    <scope>NUCLEOTIDE SEQUENCE</scope>
    <source>
        <strain evidence="7">Hsosn_3</strain>
        <tissue evidence="7">Leaf</tissue>
    </source>
</reference>
<dbReference type="PANTHER" id="PTHR15081">
    <property type="entry name" value="NUCLEAR AUTOANTIGENIC SPERM PROTEIN NASP -RELATED"/>
    <property type="match status" value="1"/>
</dbReference>
<dbReference type="PANTHER" id="PTHR15081:SF1">
    <property type="entry name" value="NUCLEAR AUTOANTIGENIC SPERM PROTEIN"/>
    <property type="match status" value="1"/>
</dbReference>
<feature type="compositionally biased region" description="Acidic residues" evidence="6">
    <location>
        <begin position="181"/>
        <end position="200"/>
    </location>
</feature>
<feature type="compositionally biased region" description="Polar residues" evidence="6">
    <location>
        <begin position="314"/>
        <end position="333"/>
    </location>
</feature>
<evidence type="ECO:0000256" key="1">
    <source>
        <dbReference type="ARBA" id="ARBA00004123"/>
    </source>
</evidence>
<feature type="region of interest" description="Disordered" evidence="6">
    <location>
        <begin position="124"/>
        <end position="200"/>
    </location>
</feature>
<feature type="compositionally biased region" description="Basic and acidic residues" evidence="6">
    <location>
        <begin position="458"/>
        <end position="467"/>
    </location>
</feature>
<keyword evidence="8" id="KW-1185">Reference proteome</keyword>